<evidence type="ECO:0000313" key="2">
    <source>
        <dbReference type="EMBL" id="SEV89928.1"/>
    </source>
</evidence>
<sequence>MMTPHISDLIIYPIKSLKGIHLSTVDVTNRGLANDRRWMLVDENGTFISQRKHPSLALLKQEIKGNEIHISHSQTGEELLDFSMEEPNTTPFEVTVWDDSCLAKPVSEAADTFFSDYLKMPVRLCYMHEDSNRQADQHYAVSEADQVSFADGYPILIISEESLDLLNSKVNEPLSMNRFRPNIVLKGLAPHEEDTLKEIVINGLTLHGVKPCARCVLTTVNPETAEKGKEPLKTLATYRKTGSKILFGENFIPASAGQLKVGYAVEVKERKEAAIQ</sequence>
<dbReference type="PROSITE" id="PS51340">
    <property type="entry name" value="MOSC"/>
    <property type="match status" value="1"/>
</dbReference>
<reference evidence="3" key="1">
    <citation type="submission" date="2016-10" db="EMBL/GenBank/DDBJ databases">
        <authorList>
            <person name="Varghese N."/>
            <person name="Submissions S."/>
        </authorList>
    </citation>
    <scope>NUCLEOTIDE SEQUENCE [LARGE SCALE GENOMIC DNA]</scope>
    <source>
        <strain evidence="3">CGMCC 1.12402</strain>
    </source>
</reference>
<dbReference type="AlphaFoldDB" id="A0A1I0MPS2"/>
<dbReference type="InterPro" id="IPR005302">
    <property type="entry name" value="MoCF_Sase_C"/>
</dbReference>
<name>A0A1I0MPS2_9BACT</name>
<dbReference type="RefSeq" id="WP_222843595.1">
    <property type="nucleotide sequence ID" value="NZ_FOIR01000001.1"/>
</dbReference>
<dbReference type="PANTHER" id="PTHR14237:SF19">
    <property type="entry name" value="MITOCHONDRIAL AMIDOXIME REDUCING COMPONENT 1"/>
    <property type="match status" value="1"/>
</dbReference>
<dbReference type="PANTHER" id="PTHR14237">
    <property type="entry name" value="MOLYBDOPTERIN COFACTOR SULFURASE MOSC"/>
    <property type="match status" value="1"/>
</dbReference>
<protein>
    <recommendedName>
        <fullName evidence="1">MOSC domain-containing protein</fullName>
    </recommendedName>
</protein>
<accession>A0A1I0MPS2</accession>
<evidence type="ECO:0000259" key="1">
    <source>
        <dbReference type="PROSITE" id="PS51340"/>
    </source>
</evidence>
<dbReference type="GeneID" id="99985314"/>
<dbReference type="SUPFAM" id="SSF50800">
    <property type="entry name" value="PK beta-barrel domain-like"/>
    <property type="match status" value="1"/>
</dbReference>
<dbReference type="GO" id="GO:0030170">
    <property type="term" value="F:pyridoxal phosphate binding"/>
    <property type="evidence" value="ECO:0007669"/>
    <property type="project" value="InterPro"/>
</dbReference>
<dbReference type="InterPro" id="IPR011037">
    <property type="entry name" value="Pyrv_Knase-like_insert_dom_sf"/>
</dbReference>
<proteinExistence type="predicted"/>
<dbReference type="Pfam" id="PF03473">
    <property type="entry name" value="MOSC"/>
    <property type="match status" value="1"/>
</dbReference>
<dbReference type="EMBL" id="FOIR01000001">
    <property type="protein sequence ID" value="SEV89928.1"/>
    <property type="molecule type" value="Genomic_DNA"/>
</dbReference>
<dbReference type="Pfam" id="PF03476">
    <property type="entry name" value="MOSC_N"/>
    <property type="match status" value="1"/>
</dbReference>
<organism evidence="2 3">
    <name type="scientific">Roseivirga pacifica</name>
    <dbReference type="NCBI Taxonomy" id="1267423"/>
    <lineage>
        <taxon>Bacteria</taxon>
        <taxon>Pseudomonadati</taxon>
        <taxon>Bacteroidota</taxon>
        <taxon>Cytophagia</taxon>
        <taxon>Cytophagales</taxon>
        <taxon>Roseivirgaceae</taxon>
        <taxon>Roseivirga</taxon>
    </lineage>
</organism>
<feature type="domain" description="MOSC" evidence="1">
    <location>
        <begin position="122"/>
        <end position="268"/>
    </location>
</feature>
<dbReference type="GO" id="GO:0003824">
    <property type="term" value="F:catalytic activity"/>
    <property type="evidence" value="ECO:0007669"/>
    <property type="project" value="InterPro"/>
</dbReference>
<dbReference type="GO" id="GO:0030151">
    <property type="term" value="F:molybdenum ion binding"/>
    <property type="evidence" value="ECO:0007669"/>
    <property type="project" value="InterPro"/>
</dbReference>
<evidence type="ECO:0000313" key="3">
    <source>
        <dbReference type="Proteomes" id="UP000199437"/>
    </source>
</evidence>
<dbReference type="SUPFAM" id="SSF141673">
    <property type="entry name" value="MOSC N-terminal domain-like"/>
    <property type="match status" value="1"/>
</dbReference>
<gene>
    <name evidence="2" type="ORF">SAMN05216290_0557</name>
</gene>
<dbReference type="STRING" id="1267423.SAMN05216290_0557"/>
<dbReference type="Proteomes" id="UP000199437">
    <property type="component" value="Unassembled WGS sequence"/>
</dbReference>
<dbReference type="InterPro" id="IPR005303">
    <property type="entry name" value="MOCOS_middle"/>
</dbReference>
<keyword evidence="3" id="KW-1185">Reference proteome</keyword>